<dbReference type="AlphaFoldDB" id="A0AAW2S0G4"/>
<gene>
    <name evidence="2" type="ORF">Sradi_2986200</name>
</gene>
<name>A0AAW2S0G4_SESRA</name>
<accession>A0AAW2S0G4</accession>
<feature type="compositionally biased region" description="Polar residues" evidence="1">
    <location>
        <begin position="40"/>
        <end position="56"/>
    </location>
</feature>
<reference evidence="2" key="1">
    <citation type="submission" date="2020-06" db="EMBL/GenBank/DDBJ databases">
        <authorList>
            <person name="Li T."/>
            <person name="Hu X."/>
            <person name="Zhang T."/>
            <person name="Song X."/>
            <person name="Zhang H."/>
            <person name="Dai N."/>
            <person name="Sheng W."/>
            <person name="Hou X."/>
            <person name="Wei L."/>
        </authorList>
    </citation>
    <scope>NUCLEOTIDE SEQUENCE</scope>
    <source>
        <strain evidence="2">G02</strain>
        <tissue evidence="2">Leaf</tissue>
    </source>
</reference>
<comment type="caution">
    <text evidence="2">The sequence shown here is derived from an EMBL/GenBank/DDBJ whole genome shotgun (WGS) entry which is preliminary data.</text>
</comment>
<reference evidence="2" key="2">
    <citation type="journal article" date="2024" name="Plant">
        <title>Genomic evolution and insights into agronomic trait innovations of Sesamum species.</title>
        <authorList>
            <person name="Miao H."/>
            <person name="Wang L."/>
            <person name="Qu L."/>
            <person name="Liu H."/>
            <person name="Sun Y."/>
            <person name="Le M."/>
            <person name="Wang Q."/>
            <person name="Wei S."/>
            <person name="Zheng Y."/>
            <person name="Lin W."/>
            <person name="Duan Y."/>
            <person name="Cao H."/>
            <person name="Xiong S."/>
            <person name="Wang X."/>
            <person name="Wei L."/>
            <person name="Li C."/>
            <person name="Ma Q."/>
            <person name="Ju M."/>
            <person name="Zhao R."/>
            <person name="Li G."/>
            <person name="Mu C."/>
            <person name="Tian Q."/>
            <person name="Mei H."/>
            <person name="Zhang T."/>
            <person name="Gao T."/>
            <person name="Zhang H."/>
        </authorList>
    </citation>
    <scope>NUCLEOTIDE SEQUENCE</scope>
    <source>
        <strain evidence="2">G02</strain>
    </source>
</reference>
<evidence type="ECO:0000256" key="1">
    <source>
        <dbReference type="SAM" id="MobiDB-lite"/>
    </source>
</evidence>
<protein>
    <submittedName>
        <fullName evidence="2">Uncharacterized protein</fullName>
    </submittedName>
</protein>
<feature type="region of interest" description="Disordered" evidence="1">
    <location>
        <begin position="1"/>
        <end position="21"/>
    </location>
</feature>
<sequence>MHEHVREQPVPPSTVRDGKGKEIVIYNPLEVLMDNGDSAECSTNGPKQSNPQGSDP</sequence>
<evidence type="ECO:0000313" key="2">
    <source>
        <dbReference type="EMBL" id="KAL0385919.1"/>
    </source>
</evidence>
<proteinExistence type="predicted"/>
<dbReference type="EMBL" id="JACGWJ010000012">
    <property type="protein sequence ID" value="KAL0385919.1"/>
    <property type="molecule type" value="Genomic_DNA"/>
</dbReference>
<organism evidence="2">
    <name type="scientific">Sesamum radiatum</name>
    <name type="common">Black benniseed</name>
    <dbReference type="NCBI Taxonomy" id="300843"/>
    <lineage>
        <taxon>Eukaryota</taxon>
        <taxon>Viridiplantae</taxon>
        <taxon>Streptophyta</taxon>
        <taxon>Embryophyta</taxon>
        <taxon>Tracheophyta</taxon>
        <taxon>Spermatophyta</taxon>
        <taxon>Magnoliopsida</taxon>
        <taxon>eudicotyledons</taxon>
        <taxon>Gunneridae</taxon>
        <taxon>Pentapetalae</taxon>
        <taxon>asterids</taxon>
        <taxon>lamiids</taxon>
        <taxon>Lamiales</taxon>
        <taxon>Pedaliaceae</taxon>
        <taxon>Sesamum</taxon>
    </lineage>
</organism>
<feature type="region of interest" description="Disordered" evidence="1">
    <location>
        <begin position="35"/>
        <end position="56"/>
    </location>
</feature>